<evidence type="ECO:0000256" key="1">
    <source>
        <dbReference type="SAM" id="Phobius"/>
    </source>
</evidence>
<name>A0AAV5PDA3_LACDE</name>
<sequence>MGKKDRKSGKKLVSRKKHHFHRKLRLLIFNLILLAGLSACGYYWAYPAYSQWQMKQAMLAARPKLTKAKDGTSTSPAWHKLTAYRKAIRDNYSFGVFCTKVLRN</sequence>
<evidence type="ECO:0000313" key="2">
    <source>
        <dbReference type="EMBL" id="GMB87035.1"/>
    </source>
</evidence>
<feature type="transmembrane region" description="Helical" evidence="1">
    <location>
        <begin position="24"/>
        <end position="45"/>
    </location>
</feature>
<evidence type="ECO:0000313" key="3">
    <source>
        <dbReference type="Proteomes" id="UP001165243"/>
    </source>
</evidence>
<dbReference type="EMBL" id="BSWK01000021">
    <property type="protein sequence ID" value="GMB87035.1"/>
    <property type="molecule type" value="Genomic_DNA"/>
</dbReference>
<dbReference type="Proteomes" id="UP001165243">
    <property type="component" value="Unassembled WGS sequence"/>
</dbReference>
<proteinExistence type="predicted"/>
<keyword evidence="1" id="KW-0472">Membrane</keyword>
<protein>
    <submittedName>
        <fullName evidence="2">Uncharacterized protein</fullName>
    </submittedName>
</protein>
<reference evidence="2" key="1">
    <citation type="submission" date="2023-04" db="EMBL/GenBank/DDBJ databases">
        <title>Draft genome sequences of Lactobacillus delbrueckii subsp. bulgaricus ME-900 and ME-901 with improved acid tolerance.</title>
        <authorList>
            <person name="Ishida T."/>
            <person name="Yamamoto E."/>
            <person name="Koizumi A."/>
            <person name="Fujiwara S."/>
            <person name="Makino S."/>
            <person name="Kano H."/>
            <person name="Kimura K."/>
        </authorList>
    </citation>
    <scope>NUCLEOTIDE SEQUENCE</scope>
    <source>
        <strain evidence="2">ME-900</strain>
    </source>
</reference>
<dbReference type="AlphaFoldDB" id="A0AAV5PDA3"/>
<comment type="caution">
    <text evidence="2">The sequence shown here is derived from an EMBL/GenBank/DDBJ whole genome shotgun (WGS) entry which is preliminary data.</text>
</comment>
<organism evidence="2 3">
    <name type="scientific">Lactobacillus delbrueckii subsp. bulgaricus</name>
    <dbReference type="NCBI Taxonomy" id="1585"/>
    <lineage>
        <taxon>Bacteria</taxon>
        <taxon>Bacillati</taxon>
        <taxon>Bacillota</taxon>
        <taxon>Bacilli</taxon>
        <taxon>Lactobacillales</taxon>
        <taxon>Lactobacillaceae</taxon>
        <taxon>Lactobacillus</taxon>
    </lineage>
</organism>
<keyword evidence="1" id="KW-0812">Transmembrane</keyword>
<gene>
    <name evidence="2" type="ORF">ME0900_14080</name>
</gene>
<accession>A0AAV5PDA3</accession>
<keyword evidence="1" id="KW-1133">Transmembrane helix</keyword>